<dbReference type="InterPro" id="IPR026838">
    <property type="entry name" value="YheC/D"/>
</dbReference>
<name>A0A917NK75_9BACL</name>
<evidence type="ECO:0000256" key="1">
    <source>
        <dbReference type="PROSITE-ProRule" id="PRU00409"/>
    </source>
</evidence>
<evidence type="ECO:0000259" key="2">
    <source>
        <dbReference type="PROSITE" id="PS50975"/>
    </source>
</evidence>
<proteinExistence type="predicted"/>
<dbReference type="GO" id="GO:0005524">
    <property type="term" value="F:ATP binding"/>
    <property type="evidence" value="ECO:0007669"/>
    <property type="project" value="UniProtKB-UniRule"/>
</dbReference>
<gene>
    <name evidence="3" type="ORF">GCM10010885_14700</name>
</gene>
<evidence type="ECO:0000313" key="3">
    <source>
        <dbReference type="EMBL" id="GGJ06634.1"/>
    </source>
</evidence>
<dbReference type="Gene3D" id="3.30.470.20">
    <property type="entry name" value="ATP-grasp fold, B domain"/>
    <property type="match status" value="1"/>
</dbReference>
<keyword evidence="4" id="KW-1185">Reference proteome</keyword>
<dbReference type="AlphaFoldDB" id="A0A917NK75"/>
<dbReference type="SUPFAM" id="SSF56059">
    <property type="entry name" value="Glutathione synthetase ATP-binding domain-like"/>
    <property type="match status" value="1"/>
</dbReference>
<reference evidence="3" key="1">
    <citation type="journal article" date="2014" name="Int. J. Syst. Evol. Microbiol.">
        <title>Complete genome sequence of Corynebacterium casei LMG S-19264T (=DSM 44701T), isolated from a smear-ripened cheese.</title>
        <authorList>
            <consortium name="US DOE Joint Genome Institute (JGI-PGF)"/>
            <person name="Walter F."/>
            <person name="Albersmeier A."/>
            <person name="Kalinowski J."/>
            <person name="Ruckert C."/>
        </authorList>
    </citation>
    <scope>NUCLEOTIDE SEQUENCE</scope>
    <source>
        <strain evidence="3">JCM 18487</strain>
    </source>
</reference>
<dbReference type="Proteomes" id="UP000637695">
    <property type="component" value="Unassembled WGS sequence"/>
</dbReference>
<dbReference type="EMBL" id="BMOY01000020">
    <property type="protein sequence ID" value="GGJ06634.1"/>
    <property type="molecule type" value="Genomic_DNA"/>
</dbReference>
<sequence>MAYVVGVATTVRPRVRADGKLRPPRYVCLLAEEVRAGGGTLILFDPAAAARRDPFPAWTPVDPARPFAAWRRVVHPWPDAVYENAYVHLAVAGYCRGMRMAARARRCPVFNPVLPGKWRMVKLLQAAGLAAYLPETHRLAGADQAARWIDGWGAAYVKPVGGFGGMGVAKVERRGGRYLIRMDRVPGRRGRLCREVDRAGLLRWLASRRRVPHLVQQAVPLLCLRGRAVDFRVVVQRDGEGRWQLVGIIPKWAAKGGVVTNLVAGGERLSLAACERMARAEGKSVPSERLAACALSIAEALSRRHPACGLAGFDLGVDEDGRVYMIEMNPKPARSLLTDAMRTRSARLAARFLLYLASSRAEKPGGTSVVGLASREPVQ</sequence>
<evidence type="ECO:0000313" key="4">
    <source>
        <dbReference type="Proteomes" id="UP000637695"/>
    </source>
</evidence>
<dbReference type="Pfam" id="PF14398">
    <property type="entry name" value="ATPgrasp_YheCD"/>
    <property type="match status" value="1"/>
</dbReference>
<keyword evidence="1" id="KW-0067">ATP-binding</keyword>
<protein>
    <recommendedName>
        <fullName evidence="2">ATP-grasp domain-containing protein</fullName>
    </recommendedName>
</protein>
<dbReference type="RefSeq" id="WP_188882126.1">
    <property type="nucleotide sequence ID" value="NZ_BMOY01000020.1"/>
</dbReference>
<dbReference type="GO" id="GO:0046872">
    <property type="term" value="F:metal ion binding"/>
    <property type="evidence" value="ECO:0007669"/>
    <property type="project" value="InterPro"/>
</dbReference>
<organism evidence="3 4">
    <name type="scientific">Alicyclobacillus cellulosilyticus</name>
    <dbReference type="NCBI Taxonomy" id="1003997"/>
    <lineage>
        <taxon>Bacteria</taxon>
        <taxon>Bacillati</taxon>
        <taxon>Bacillota</taxon>
        <taxon>Bacilli</taxon>
        <taxon>Bacillales</taxon>
        <taxon>Alicyclobacillaceae</taxon>
        <taxon>Alicyclobacillus</taxon>
    </lineage>
</organism>
<dbReference type="PROSITE" id="PS50975">
    <property type="entry name" value="ATP_GRASP"/>
    <property type="match status" value="1"/>
</dbReference>
<accession>A0A917NK75</accession>
<comment type="caution">
    <text evidence="3">The sequence shown here is derived from an EMBL/GenBank/DDBJ whole genome shotgun (WGS) entry which is preliminary data.</text>
</comment>
<dbReference type="InterPro" id="IPR011761">
    <property type="entry name" value="ATP-grasp"/>
</dbReference>
<feature type="domain" description="ATP-grasp" evidence="2">
    <location>
        <begin position="288"/>
        <end position="357"/>
    </location>
</feature>
<keyword evidence="1" id="KW-0547">Nucleotide-binding</keyword>
<reference evidence="3" key="2">
    <citation type="submission" date="2020-09" db="EMBL/GenBank/DDBJ databases">
        <authorList>
            <person name="Sun Q."/>
            <person name="Ohkuma M."/>
        </authorList>
    </citation>
    <scope>NUCLEOTIDE SEQUENCE</scope>
    <source>
        <strain evidence="3">JCM 18487</strain>
    </source>
</reference>